<dbReference type="Proteomes" id="UP000798808">
    <property type="component" value="Unassembled WGS sequence"/>
</dbReference>
<keyword evidence="3" id="KW-1185">Reference proteome</keyword>
<sequence length="236" mass="27656">MNQQELTEKYFSSRLTSDEFKQLEQVLKNDSQLRAEFFNELEIKQTIAQEKHSTLKSRFQELDNKTKKKISWFRYAAAVAFLTAVGSIIYSLQPNYQNLYTENFEVYPNVINLTTRSETEQETNEMAAFDLYEDGNYSEAAKNFNKAYEKEPKDYLIFYKGMSLLAQSETEEGIRVLQSYEWEKNKSDFTAVANWYLGLAFLKQKQSTKAQFYLEKVARSDSNLSKQAQKLLIELD</sequence>
<name>A0ABW9RHV6_9BACT</name>
<gene>
    <name evidence="2" type="ORF">E1163_00900</name>
</gene>
<proteinExistence type="predicted"/>
<evidence type="ECO:0008006" key="4">
    <source>
        <dbReference type="Google" id="ProtNLM"/>
    </source>
</evidence>
<dbReference type="RefSeq" id="WP_155168642.1">
    <property type="nucleotide sequence ID" value="NZ_BAAAFL010000012.1"/>
</dbReference>
<comment type="caution">
    <text evidence="2">The sequence shown here is derived from an EMBL/GenBank/DDBJ whole genome shotgun (WGS) entry which is preliminary data.</text>
</comment>
<keyword evidence="1" id="KW-0472">Membrane</keyword>
<keyword evidence="1" id="KW-0812">Transmembrane</keyword>
<protein>
    <recommendedName>
        <fullName evidence="4">Tetratricopeptide repeat protein</fullName>
    </recommendedName>
</protein>
<dbReference type="SUPFAM" id="SSF48452">
    <property type="entry name" value="TPR-like"/>
    <property type="match status" value="1"/>
</dbReference>
<evidence type="ECO:0000256" key="1">
    <source>
        <dbReference type="SAM" id="Phobius"/>
    </source>
</evidence>
<organism evidence="2 3">
    <name type="scientific">Fulvivirga kasyanovii</name>
    <dbReference type="NCBI Taxonomy" id="396812"/>
    <lineage>
        <taxon>Bacteria</taxon>
        <taxon>Pseudomonadati</taxon>
        <taxon>Bacteroidota</taxon>
        <taxon>Cytophagia</taxon>
        <taxon>Cytophagales</taxon>
        <taxon>Fulvivirgaceae</taxon>
        <taxon>Fulvivirga</taxon>
    </lineage>
</organism>
<dbReference type="Gene3D" id="1.25.40.10">
    <property type="entry name" value="Tetratricopeptide repeat domain"/>
    <property type="match status" value="1"/>
</dbReference>
<keyword evidence="1" id="KW-1133">Transmembrane helix</keyword>
<dbReference type="EMBL" id="SMLW01000209">
    <property type="protein sequence ID" value="MTI23500.1"/>
    <property type="molecule type" value="Genomic_DNA"/>
</dbReference>
<evidence type="ECO:0000313" key="2">
    <source>
        <dbReference type="EMBL" id="MTI23500.1"/>
    </source>
</evidence>
<feature type="transmembrane region" description="Helical" evidence="1">
    <location>
        <begin position="72"/>
        <end position="92"/>
    </location>
</feature>
<dbReference type="InterPro" id="IPR011990">
    <property type="entry name" value="TPR-like_helical_dom_sf"/>
</dbReference>
<evidence type="ECO:0000313" key="3">
    <source>
        <dbReference type="Proteomes" id="UP000798808"/>
    </source>
</evidence>
<reference evidence="2 3" key="1">
    <citation type="submission" date="2019-02" db="EMBL/GenBank/DDBJ databases">
        <authorList>
            <person name="Goldberg S.R."/>
            <person name="Haltli B.A."/>
            <person name="Correa H."/>
            <person name="Russell K.G."/>
        </authorList>
    </citation>
    <scope>NUCLEOTIDE SEQUENCE [LARGE SCALE GENOMIC DNA]</scope>
    <source>
        <strain evidence="2 3">JCM 16186</strain>
    </source>
</reference>
<accession>A0ABW9RHV6</accession>